<dbReference type="GO" id="GO:0045202">
    <property type="term" value="C:synapse"/>
    <property type="evidence" value="ECO:0007669"/>
    <property type="project" value="TreeGrafter"/>
</dbReference>
<dbReference type="SMART" id="SM00291">
    <property type="entry name" value="ZnF_ZZ"/>
    <property type="match status" value="1"/>
</dbReference>
<sequence length="615" mass="69505">EHDFQVIRFSSYRTASKLRFIQHKTNFHYIDLWNAIESIRDNGLHSFQDMSAEISVQRMEALIASVYYSLSKRLPQSLTFNLDQSIELMFSWLLMAYDPSGVGKVNVFALKIGFAIMCSGKLIDKLRYIFSLISDPTRGLLIESHFNAFLREAMALTASVSETTTFQYDESLSASIFDFTQAIDLHSFMSVFITTNSPPLCISWVVILHRMSEVEHVVHPISCNACNRQPFNGFRYKCQKCFNYNLCQDCFWRGRQSGAHNADTHACKEYGYWKSPTKQIGHSLRKSFRCIPSTRTQLQYIDEPPKDKRFNLSHIVPPSPVPSIHHMNGTDLRSTSCDLESLYGSSKYRSPPSVYTTATIDSKNADEEHRLIARYAASLANFNKSSSLPTNGSDLVNDISQQQRVISQLEDKNREIMKEIERLRIEKQENDANDSRIKASGYYANVSQTQMDPILVTELFTLRERKEELESHLSALQDSRRQLMVQLEGLMKLLKNHGNLLAIPNSAPVSAASTLNRKIGGNSSSESIQSDISSVTVSTVNRDLLVAADSVTNAMSSLVKELNSGDEDEDLANEFNKVIVNDINTNRELEITDKDIELEEQKLKSKALAASVAFS</sequence>
<dbReference type="PANTHER" id="PTHR12268:SF27">
    <property type="entry name" value="DYSTROBREVIN, ISOFORM F"/>
    <property type="match status" value="1"/>
</dbReference>
<evidence type="ECO:0000259" key="6">
    <source>
        <dbReference type="PROSITE" id="PS50135"/>
    </source>
</evidence>
<dbReference type="PANTHER" id="PTHR12268">
    <property type="entry name" value="E3 UBIQUITIN-PROTEIN LIGASE KCMF1"/>
    <property type="match status" value="1"/>
</dbReference>
<dbReference type="GO" id="GO:0016010">
    <property type="term" value="C:dystrophin-associated glycoprotein complex"/>
    <property type="evidence" value="ECO:0007669"/>
    <property type="project" value="UniProtKB-ARBA"/>
</dbReference>
<evidence type="ECO:0000256" key="2">
    <source>
        <dbReference type="ARBA" id="ARBA00022771"/>
    </source>
</evidence>
<evidence type="ECO:0000256" key="5">
    <source>
        <dbReference type="SAM" id="Coils"/>
    </source>
</evidence>
<dbReference type="GO" id="GO:0050804">
    <property type="term" value="P:modulation of chemical synaptic transmission"/>
    <property type="evidence" value="ECO:0007669"/>
    <property type="project" value="UniProtKB-ARBA"/>
</dbReference>
<dbReference type="AlphaFoldDB" id="A0A7R9L348"/>
<dbReference type="EMBL" id="OC868318">
    <property type="protein sequence ID" value="CAD7633979.1"/>
    <property type="molecule type" value="Genomic_DNA"/>
</dbReference>
<dbReference type="GO" id="GO:0046716">
    <property type="term" value="P:muscle cell cellular homeostasis"/>
    <property type="evidence" value="ECO:0007669"/>
    <property type="project" value="UniProtKB-ARBA"/>
</dbReference>
<dbReference type="Pfam" id="PF09069">
    <property type="entry name" value="EF-hand_3"/>
    <property type="match status" value="1"/>
</dbReference>
<proteinExistence type="predicted"/>
<dbReference type="SUPFAM" id="SSF47473">
    <property type="entry name" value="EF-hand"/>
    <property type="match status" value="2"/>
</dbReference>
<dbReference type="InterPro" id="IPR043145">
    <property type="entry name" value="Znf_ZZ_sf"/>
</dbReference>
<dbReference type="EMBL" id="CAJPIZ010013743">
    <property type="protein sequence ID" value="CAG2114409.1"/>
    <property type="molecule type" value="Genomic_DNA"/>
</dbReference>
<keyword evidence="5" id="KW-0175">Coiled coil</keyword>
<dbReference type="PROSITE" id="PS01357">
    <property type="entry name" value="ZF_ZZ_1"/>
    <property type="match status" value="1"/>
</dbReference>
<dbReference type="OrthoDB" id="6019271at2759"/>
<gene>
    <name evidence="7" type="ORF">OSB1V03_LOCUS14375</name>
</gene>
<dbReference type="Gene3D" id="1.10.238.10">
    <property type="entry name" value="EF-hand"/>
    <property type="match status" value="1"/>
</dbReference>
<feature type="coiled-coil region" evidence="5">
    <location>
        <begin position="399"/>
        <end position="433"/>
    </location>
</feature>
<evidence type="ECO:0000256" key="1">
    <source>
        <dbReference type="ARBA" id="ARBA00022723"/>
    </source>
</evidence>
<organism evidence="7">
    <name type="scientific">Medioppia subpectinata</name>
    <dbReference type="NCBI Taxonomy" id="1979941"/>
    <lineage>
        <taxon>Eukaryota</taxon>
        <taxon>Metazoa</taxon>
        <taxon>Ecdysozoa</taxon>
        <taxon>Arthropoda</taxon>
        <taxon>Chelicerata</taxon>
        <taxon>Arachnida</taxon>
        <taxon>Acari</taxon>
        <taxon>Acariformes</taxon>
        <taxon>Sarcoptiformes</taxon>
        <taxon>Oribatida</taxon>
        <taxon>Brachypylina</taxon>
        <taxon>Oppioidea</taxon>
        <taxon>Oppiidae</taxon>
        <taxon>Medioppia</taxon>
    </lineage>
</organism>
<dbReference type="Gene3D" id="3.30.60.90">
    <property type="match status" value="1"/>
</dbReference>
<accession>A0A7R9L348</accession>
<feature type="domain" description="ZZ-type" evidence="6">
    <location>
        <begin position="218"/>
        <end position="275"/>
    </location>
</feature>
<keyword evidence="2 4" id="KW-0863">Zinc-finger</keyword>
<evidence type="ECO:0000256" key="4">
    <source>
        <dbReference type="PROSITE-ProRule" id="PRU00228"/>
    </source>
</evidence>
<dbReference type="GO" id="GO:0008270">
    <property type="term" value="F:zinc ion binding"/>
    <property type="evidence" value="ECO:0007669"/>
    <property type="project" value="UniProtKB-KW"/>
</dbReference>
<dbReference type="Pfam" id="PF09068">
    <property type="entry name" value="EF-hand_2"/>
    <property type="match status" value="1"/>
</dbReference>
<dbReference type="Proteomes" id="UP000759131">
    <property type="component" value="Unassembled WGS sequence"/>
</dbReference>
<evidence type="ECO:0000313" key="7">
    <source>
        <dbReference type="EMBL" id="CAD7633979.1"/>
    </source>
</evidence>
<dbReference type="InterPro" id="IPR015154">
    <property type="entry name" value="EF-hand_dom_typ2"/>
</dbReference>
<reference evidence="7" key="1">
    <citation type="submission" date="2020-11" db="EMBL/GenBank/DDBJ databases">
        <authorList>
            <person name="Tran Van P."/>
        </authorList>
    </citation>
    <scope>NUCLEOTIDE SEQUENCE</scope>
</reference>
<dbReference type="Pfam" id="PF00569">
    <property type="entry name" value="ZZ"/>
    <property type="match status" value="1"/>
</dbReference>
<keyword evidence="1" id="KW-0479">Metal-binding</keyword>
<dbReference type="PROSITE" id="PS50135">
    <property type="entry name" value="ZF_ZZ_2"/>
    <property type="match status" value="1"/>
</dbReference>
<protein>
    <recommendedName>
        <fullName evidence="6">ZZ-type domain-containing protein</fullName>
    </recommendedName>
</protein>
<keyword evidence="3" id="KW-0862">Zinc</keyword>
<feature type="coiled-coil region" evidence="5">
    <location>
        <begin position="459"/>
        <end position="486"/>
    </location>
</feature>
<evidence type="ECO:0000256" key="3">
    <source>
        <dbReference type="ARBA" id="ARBA00022833"/>
    </source>
</evidence>
<dbReference type="SUPFAM" id="SSF57850">
    <property type="entry name" value="RING/U-box"/>
    <property type="match status" value="1"/>
</dbReference>
<dbReference type="InterPro" id="IPR000433">
    <property type="entry name" value="Znf_ZZ"/>
</dbReference>
<dbReference type="InterPro" id="IPR011992">
    <property type="entry name" value="EF-hand-dom_pair"/>
</dbReference>
<evidence type="ECO:0000313" key="8">
    <source>
        <dbReference type="Proteomes" id="UP000759131"/>
    </source>
</evidence>
<dbReference type="GO" id="GO:0099536">
    <property type="term" value="P:synaptic signaling"/>
    <property type="evidence" value="ECO:0007669"/>
    <property type="project" value="TreeGrafter"/>
</dbReference>
<dbReference type="InterPro" id="IPR015153">
    <property type="entry name" value="EF-hand_dom_typ1"/>
</dbReference>
<dbReference type="InterPro" id="IPR050774">
    <property type="entry name" value="KCMF1/Dystrophin"/>
</dbReference>
<feature type="non-terminal residue" evidence="7">
    <location>
        <position position="1"/>
    </location>
</feature>
<name>A0A7R9L348_9ACAR</name>
<keyword evidence="8" id="KW-1185">Reference proteome</keyword>